<proteinExistence type="predicted"/>
<dbReference type="Proteomes" id="UP001387364">
    <property type="component" value="Chromosome"/>
</dbReference>
<dbReference type="EMBL" id="CP147404">
    <property type="protein sequence ID" value="WXB92719.1"/>
    <property type="molecule type" value="Genomic_DNA"/>
</dbReference>
<evidence type="ECO:0000313" key="2">
    <source>
        <dbReference type="Proteomes" id="UP001387364"/>
    </source>
</evidence>
<protein>
    <submittedName>
        <fullName evidence="1">Uncharacterized protein</fullName>
    </submittedName>
</protein>
<name>A0ABZ2N557_9BACI</name>
<organism evidence="1 2">
    <name type="scientific">Bacillus kandeliae</name>
    <dbReference type="NCBI Taxonomy" id="3129297"/>
    <lineage>
        <taxon>Bacteria</taxon>
        <taxon>Bacillati</taxon>
        <taxon>Bacillota</taxon>
        <taxon>Bacilli</taxon>
        <taxon>Bacillales</taxon>
        <taxon>Bacillaceae</taxon>
        <taxon>Bacillus</taxon>
    </lineage>
</organism>
<evidence type="ECO:0000313" key="1">
    <source>
        <dbReference type="EMBL" id="WXB92719.1"/>
    </source>
</evidence>
<sequence>MLYMKVTRNFDVRTEKETFEFMKGKLYPIEAMVEDTITVKVEDPTGYWGGRIRLSMTNESNFVIVAHPKAEV</sequence>
<reference evidence="1 2" key="1">
    <citation type="submission" date="2024-02" db="EMBL/GenBank/DDBJ databases">
        <title>Seven novel Bacillus-like species.</title>
        <authorList>
            <person name="Liu G."/>
        </authorList>
    </citation>
    <scope>NUCLEOTIDE SEQUENCE [LARGE SCALE GENOMIC DNA]</scope>
    <source>
        <strain evidence="1 2">FJAT-52991</strain>
    </source>
</reference>
<accession>A0ABZ2N557</accession>
<dbReference type="RefSeq" id="WP_338751504.1">
    <property type="nucleotide sequence ID" value="NZ_CP147404.1"/>
</dbReference>
<gene>
    <name evidence="1" type="ORF">WDJ61_16050</name>
</gene>
<keyword evidence="2" id="KW-1185">Reference proteome</keyword>